<evidence type="ECO:0000313" key="3">
    <source>
        <dbReference type="Proteomes" id="UP000887013"/>
    </source>
</evidence>
<name>A0A8X6TYN0_NEPPI</name>
<keyword evidence="3" id="KW-1185">Reference proteome</keyword>
<sequence length="73" mass="8405">MTLIQRFLFLVVISSILLSTLWPIKAAPADYVYDVTLEDIPKKSIQDMSPMEIWEVEVDAQVACSLLKTYEKR</sequence>
<dbReference type="EMBL" id="BMAW01114921">
    <property type="protein sequence ID" value="GFT63994.1"/>
    <property type="molecule type" value="Genomic_DNA"/>
</dbReference>
<proteinExistence type="predicted"/>
<feature type="signal peptide" evidence="1">
    <location>
        <begin position="1"/>
        <end position="26"/>
    </location>
</feature>
<reference evidence="2" key="1">
    <citation type="submission" date="2020-08" db="EMBL/GenBank/DDBJ databases">
        <title>Multicomponent nature underlies the extraordinary mechanical properties of spider dragline silk.</title>
        <authorList>
            <person name="Kono N."/>
            <person name="Nakamura H."/>
            <person name="Mori M."/>
            <person name="Yoshida Y."/>
            <person name="Ohtoshi R."/>
            <person name="Malay A.D."/>
            <person name="Moran D.A.P."/>
            <person name="Tomita M."/>
            <person name="Numata K."/>
            <person name="Arakawa K."/>
        </authorList>
    </citation>
    <scope>NUCLEOTIDE SEQUENCE</scope>
</reference>
<comment type="caution">
    <text evidence="2">The sequence shown here is derived from an EMBL/GenBank/DDBJ whole genome shotgun (WGS) entry which is preliminary data.</text>
</comment>
<accession>A0A8X6TYN0</accession>
<evidence type="ECO:0000313" key="2">
    <source>
        <dbReference type="EMBL" id="GFT63994.1"/>
    </source>
</evidence>
<gene>
    <name evidence="2" type="ORF">NPIL_457191</name>
</gene>
<feature type="chain" id="PRO_5036459700" evidence="1">
    <location>
        <begin position="27"/>
        <end position="73"/>
    </location>
</feature>
<dbReference type="Proteomes" id="UP000887013">
    <property type="component" value="Unassembled WGS sequence"/>
</dbReference>
<dbReference type="AlphaFoldDB" id="A0A8X6TYN0"/>
<evidence type="ECO:0000256" key="1">
    <source>
        <dbReference type="SAM" id="SignalP"/>
    </source>
</evidence>
<organism evidence="2 3">
    <name type="scientific">Nephila pilipes</name>
    <name type="common">Giant wood spider</name>
    <name type="synonym">Nephila maculata</name>
    <dbReference type="NCBI Taxonomy" id="299642"/>
    <lineage>
        <taxon>Eukaryota</taxon>
        <taxon>Metazoa</taxon>
        <taxon>Ecdysozoa</taxon>
        <taxon>Arthropoda</taxon>
        <taxon>Chelicerata</taxon>
        <taxon>Arachnida</taxon>
        <taxon>Araneae</taxon>
        <taxon>Araneomorphae</taxon>
        <taxon>Entelegynae</taxon>
        <taxon>Araneoidea</taxon>
        <taxon>Nephilidae</taxon>
        <taxon>Nephila</taxon>
    </lineage>
</organism>
<keyword evidence="1" id="KW-0732">Signal</keyword>
<protein>
    <submittedName>
        <fullName evidence="2">Uncharacterized protein</fullName>
    </submittedName>
</protein>